<dbReference type="SMART" id="SM00386">
    <property type="entry name" value="HAT"/>
    <property type="match status" value="7"/>
</dbReference>
<dbReference type="GO" id="GO:0032040">
    <property type="term" value="C:small-subunit processome"/>
    <property type="evidence" value="ECO:0007669"/>
    <property type="project" value="TreeGrafter"/>
</dbReference>
<dbReference type="GO" id="GO:0030515">
    <property type="term" value="F:snoRNA binding"/>
    <property type="evidence" value="ECO:0007669"/>
    <property type="project" value="InterPro"/>
</dbReference>
<dbReference type="SUPFAM" id="SSF48452">
    <property type="entry name" value="TPR-like"/>
    <property type="match status" value="2"/>
</dbReference>
<dbReference type="InterPro" id="IPR011990">
    <property type="entry name" value="TPR-like_helical_dom_sf"/>
</dbReference>
<evidence type="ECO:0000256" key="5">
    <source>
        <dbReference type="ARBA" id="ARBA00023242"/>
    </source>
</evidence>
<dbReference type="Gene3D" id="1.25.40.10">
    <property type="entry name" value="Tetratricopeptide repeat domain"/>
    <property type="match status" value="2"/>
</dbReference>
<evidence type="ECO:0000256" key="4">
    <source>
        <dbReference type="ARBA" id="ARBA00022737"/>
    </source>
</evidence>
<evidence type="ECO:0000256" key="3">
    <source>
        <dbReference type="ARBA" id="ARBA00022552"/>
    </source>
</evidence>
<dbReference type="InterPro" id="IPR056907">
    <property type="entry name" value="UTP6_C"/>
</dbReference>
<comment type="similarity">
    <text evidence="2">Belongs to the UTP6 family.</text>
</comment>
<dbReference type="InterPro" id="IPR013949">
    <property type="entry name" value="Utp6"/>
</dbReference>
<gene>
    <name evidence="8" type="ORF">LAMO00422_LOCUS139</name>
</gene>
<reference evidence="8" key="1">
    <citation type="submission" date="2021-01" db="EMBL/GenBank/DDBJ databases">
        <authorList>
            <person name="Corre E."/>
            <person name="Pelletier E."/>
            <person name="Niang G."/>
            <person name="Scheremetjew M."/>
            <person name="Finn R."/>
            <person name="Kale V."/>
            <person name="Holt S."/>
            <person name="Cochrane G."/>
            <person name="Meng A."/>
            <person name="Brown T."/>
            <person name="Cohen L."/>
        </authorList>
    </citation>
    <scope>NUCLEOTIDE SEQUENCE</scope>
    <source>
        <strain evidence="8">CCMP2058</strain>
    </source>
</reference>
<evidence type="ECO:0000259" key="6">
    <source>
        <dbReference type="Pfam" id="PF08640"/>
    </source>
</evidence>
<dbReference type="Pfam" id="PF24892">
    <property type="entry name" value="UTP6_C"/>
    <property type="match status" value="1"/>
</dbReference>
<feature type="domain" description="U3 small nucleolar RNA-associated protein 6 homolog C-terminal" evidence="7">
    <location>
        <begin position="324"/>
        <end position="627"/>
    </location>
</feature>
<name>A0A7S0GNM7_9EUKA</name>
<dbReference type="EMBL" id="HBEM01000197">
    <property type="protein sequence ID" value="CAD8428445.1"/>
    <property type="molecule type" value="Transcribed_RNA"/>
</dbReference>
<feature type="domain" description="U3 small nucleolar RNA-associated protein 6 N-terminal" evidence="6">
    <location>
        <begin position="9"/>
        <end position="84"/>
    </location>
</feature>
<sequence>MADIVQKNLEDMVPELEDLQQNGLFSKVEIKQIVKSRTEYEYACQRKSPNKIDYQRYIEYETNLELLRRKRKHRMGIIKLLKSDYESPRRISQIYERALFRFSQDISLWYQFIDHLESRGMIRSLRKVFPRALQMHPRNPQMWARAAAFEFSRLQDVNSSRILMQRGLRMNEDSRLLWVAFFTMEIRYIQKLLARRETLGIAAKPFEDRKEREFLQGALPAAIYRNCIGRPHLRSEVETHQDFLRNIPKPVPVYAESKGNTSRRIVSYRDHFQWLRGRVLEGLQDSLGDVCPEAWVSIAVHAQRQGERKAFAEGKHVAFEGERRAMVVFEESISALPTAQMYLTYAKFLRRRAAAYPFGHSKVPIPAKRLLSLCEEACIEGKELVNPDLYILWADTCIRIGRARKALEVLKDATSKYKSSPKAWLMLAEVYAKLGSGGLGAQTVVENALECERTLRKGLKNVPGDQSADLWIKLLLTLTACTTTAEDNKAYTAYKEKIRATYVEALNTPGVVCDTLSMSYLVWTVAAYSANFQMIKTAVEVILHVGAKSTKLGEKYPDSNVHIRCLEALNSSKCSSTDNAIMRIGEIAVERCGKKTAGIWLWLARWYLDKGNPAGAAKICWRAEKCLETDALRKNFLAEYRAMTS</sequence>
<dbReference type="PANTHER" id="PTHR23271">
    <property type="entry name" value="HEPATOCELLULAR CARCINOMA-ASSOCIATED ANTIGEN 66"/>
    <property type="match status" value="1"/>
</dbReference>
<dbReference type="PANTHER" id="PTHR23271:SF1">
    <property type="entry name" value="U3 SMALL NUCLEOLAR RNA-ASSOCIATED PROTEIN 6 HOMOLOG"/>
    <property type="match status" value="1"/>
</dbReference>
<accession>A0A7S0GNM7</accession>
<dbReference type="InterPro" id="IPR055347">
    <property type="entry name" value="UTP6_N"/>
</dbReference>
<organism evidence="8">
    <name type="scientific">Amorphochlora amoebiformis</name>
    <dbReference type="NCBI Taxonomy" id="1561963"/>
    <lineage>
        <taxon>Eukaryota</taxon>
        <taxon>Sar</taxon>
        <taxon>Rhizaria</taxon>
        <taxon>Cercozoa</taxon>
        <taxon>Chlorarachniophyceae</taxon>
        <taxon>Amorphochlora</taxon>
    </lineage>
</organism>
<keyword evidence="4" id="KW-0677">Repeat</keyword>
<dbReference type="GO" id="GO:0034388">
    <property type="term" value="C:Pwp2p-containing subcomplex of 90S preribosome"/>
    <property type="evidence" value="ECO:0007669"/>
    <property type="project" value="TreeGrafter"/>
</dbReference>
<evidence type="ECO:0000259" key="7">
    <source>
        <dbReference type="Pfam" id="PF24892"/>
    </source>
</evidence>
<proteinExistence type="inferred from homology"/>
<evidence type="ECO:0000256" key="2">
    <source>
        <dbReference type="ARBA" id="ARBA00010734"/>
    </source>
</evidence>
<protein>
    <recommendedName>
        <fullName evidence="9">U3 small nucleolar RNA-associated protein 6</fullName>
    </recommendedName>
</protein>
<evidence type="ECO:0008006" key="9">
    <source>
        <dbReference type="Google" id="ProtNLM"/>
    </source>
</evidence>
<evidence type="ECO:0000313" key="8">
    <source>
        <dbReference type="EMBL" id="CAD8428445.1"/>
    </source>
</evidence>
<keyword evidence="5" id="KW-0539">Nucleus</keyword>
<evidence type="ECO:0000256" key="1">
    <source>
        <dbReference type="ARBA" id="ARBA00004604"/>
    </source>
</evidence>
<dbReference type="AlphaFoldDB" id="A0A7S0GNM7"/>
<dbReference type="GO" id="GO:0000462">
    <property type="term" value="P:maturation of SSU-rRNA from tricistronic rRNA transcript (SSU-rRNA, 5.8S rRNA, LSU-rRNA)"/>
    <property type="evidence" value="ECO:0007669"/>
    <property type="project" value="InterPro"/>
</dbReference>
<dbReference type="InterPro" id="IPR003107">
    <property type="entry name" value="HAT"/>
</dbReference>
<dbReference type="Pfam" id="PF08640">
    <property type="entry name" value="U3_assoc_6"/>
    <property type="match status" value="1"/>
</dbReference>
<comment type="subcellular location">
    <subcellularLocation>
        <location evidence="1">Nucleus</location>
        <location evidence="1">Nucleolus</location>
    </subcellularLocation>
</comment>
<keyword evidence="3" id="KW-0698">rRNA processing</keyword>